<dbReference type="Gene3D" id="1.10.510.10">
    <property type="entry name" value="Transferase(Phosphotransferase) domain 1"/>
    <property type="match status" value="1"/>
</dbReference>
<dbReference type="InterPro" id="IPR011990">
    <property type="entry name" value="TPR-like_helical_dom_sf"/>
</dbReference>
<evidence type="ECO:0008006" key="3">
    <source>
        <dbReference type="Google" id="ProtNLM"/>
    </source>
</evidence>
<sequence>MRGRGGGGGGEEGQELELSAYESLKLAEHISYNVLSKLQEFSHEGGSSQVSFQLQLINVWNNLGCFYIQSGRLQAAIFFLDKACNSSFSQHGDLLHIASSHSNMSLALTRTGDLLQAIEHGRFATTSLINLYLSKANLRSQLTLRILLSVRALAELHRRSSNEFEAQEYRTLVHRIEAQANDQQRLSEVLSNYLAKDPGSKQVKSASASGERRGHGVMVDVASYTSGQVATFDWKNVDNIIATVPSLTHKMGNEEIYPCTNPEEQEIMGETRASDDGDVEIFMELQDASGFDLASCTFMVSSTISLSTLYDQLKKLIHLPKDVKLDIWFFHSGDRISIKTDNGLRTCLLSSGASVSLFARVASVQEYNLPIHIRAATQIQRHFRGFRERKIVIVKKQEEEKLVLFFGRFKIDNLPSLCLHRQRVATLSTQRSISYTKALIHVSRMLKPISRQLPDNPTVERLAQRVSPSSPKLVKSKLSDWIRASKFVFLDDIRPSSSAAAAEQQEEAQEQASAVSPPPSPPLAVSRPNTPSDLNGLWSSKQLTDFDERAILHLQSVSATDLMYQPAMRLGKRVLIRFFERGNALFSRLEEALQVCKGPHVAPLLFSAAAGPADEDRAAGRKEQGGRLYHASLRSCVVTPLPVANLEDELKRRLDRQEGVQDLVISIGNILSFLHLNKFCLMSFSYQDFVQLSDKTWRIQDLSFSLPKGTTLATSHPDIIQHLRTLQVPEVMKAFQIGALGRHGHRKGADAIAALPSIDMFSFGLFIFHAVTGAPLFSTWQEAHNELALKTVELQPPSTSSDDIVVNFLFRKLLVRSSILRLNVEEAMREFDLAYAKEIERRRIVKSASLQTVASIRNEALQKAVLNMPPRMREVLLQSAQVAME</sequence>
<evidence type="ECO:0000256" key="1">
    <source>
        <dbReference type="SAM" id="MobiDB-lite"/>
    </source>
</evidence>
<dbReference type="PROSITE" id="PS50096">
    <property type="entry name" value="IQ"/>
    <property type="match status" value="1"/>
</dbReference>
<protein>
    <recommendedName>
        <fullName evidence="3">Protein kinase domain-containing protein</fullName>
    </recommendedName>
</protein>
<dbReference type="SUPFAM" id="SSF48452">
    <property type="entry name" value="TPR-like"/>
    <property type="match status" value="1"/>
</dbReference>
<dbReference type="InterPro" id="IPR011009">
    <property type="entry name" value="Kinase-like_dom_sf"/>
</dbReference>
<reference evidence="2" key="1">
    <citation type="submission" date="2021-01" db="EMBL/GenBank/DDBJ databases">
        <authorList>
            <person name="Corre E."/>
            <person name="Pelletier E."/>
            <person name="Niang G."/>
            <person name="Scheremetjew M."/>
            <person name="Finn R."/>
            <person name="Kale V."/>
            <person name="Holt S."/>
            <person name="Cochrane G."/>
            <person name="Meng A."/>
            <person name="Brown T."/>
            <person name="Cohen L."/>
        </authorList>
    </citation>
    <scope>NUCLEOTIDE SEQUENCE</scope>
    <source>
        <strain evidence="2">CCMP325</strain>
    </source>
</reference>
<proteinExistence type="predicted"/>
<dbReference type="SUPFAM" id="SSF56112">
    <property type="entry name" value="Protein kinase-like (PK-like)"/>
    <property type="match status" value="1"/>
</dbReference>
<organism evidence="2">
    <name type="scientific">Hanusia phi</name>
    <dbReference type="NCBI Taxonomy" id="3032"/>
    <lineage>
        <taxon>Eukaryota</taxon>
        <taxon>Cryptophyceae</taxon>
        <taxon>Pyrenomonadales</taxon>
        <taxon>Geminigeraceae</taxon>
        <taxon>Hanusia</taxon>
    </lineage>
</organism>
<evidence type="ECO:0000313" key="2">
    <source>
        <dbReference type="EMBL" id="CAD8495476.1"/>
    </source>
</evidence>
<accession>A0A7S0EUT6</accession>
<dbReference type="AlphaFoldDB" id="A0A7S0EUT6"/>
<dbReference type="CDD" id="cd23767">
    <property type="entry name" value="IQCD"/>
    <property type="match status" value="1"/>
</dbReference>
<feature type="region of interest" description="Disordered" evidence="1">
    <location>
        <begin position="499"/>
        <end position="538"/>
    </location>
</feature>
<dbReference type="EMBL" id="HBEO01024737">
    <property type="protein sequence ID" value="CAD8495476.1"/>
    <property type="molecule type" value="Transcribed_RNA"/>
</dbReference>
<name>A0A7S0EUT6_9CRYP</name>
<feature type="compositionally biased region" description="Polar residues" evidence="1">
    <location>
        <begin position="529"/>
        <end position="538"/>
    </location>
</feature>
<dbReference type="Gene3D" id="1.25.40.10">
    <property type="entry name" value="Tetratricopeptide repeat domain"/>
    <property type="match status" value="1"/>
</dbReference>
<gene>
    <name evidence="2" type="ORF">HPHI1048_LOCUS16650</name>
</gene>